<dbReference type="SMR" id="A0A482X8X2"/>
<evidence type="ECO:0000256" key="8">
    <source>
        <dbReference type="ARBA" id="ARBA00053555"/>
    </source>
</evidence>
<dbReference type="EMBL" id="QKKF02015188">
    <property type="protein sequence ID" value="RZF42425.1"/>
    <property type="molecule type" value="Genomic_DNA"/>
</dbReference>
<dbReference type="SUPFAM" id="SSF55186">
    <property type="entry name" value="ThrRS/AlaRS common domain"/>
    <property type="match status" value="1"/>
</dbReference>
<dbReference type="SMART" id="SM00863">
    <property type="entry name" value="tRNA_SAD"/>
    <property type="match status" value="1"/>
</dbReference>
<evidence type="ECO:0000313" key="11">
    <source>
        <dbReference type="Proteomes" id="UP000291343"/>
    </source>
</evidence>
<keyword evidence="11" id="KW-1185">Reference proteome</keyword>
<dbReference type="FunFam" id="3.30.980.10:FF:000007">
    <property type="entry name" value="alanyl-tRNA editing protein Aarsd1"/>
    <property type="match status" value="1"/>
</dbReference>
<comment type="subcellular location">
    <subcellularLocation>
        <location evidence="2">Cytoplasm</location>
    </subcellularLocation>
</comment>
<dbReference type="Proteomes" id="UP000291343">
    <property type="component" value="Unassembled WGS sequence"/>
</dbReference>
<dbReference type="GO" id="GO:0046872">
    <property type="term" value="F:metal ion binding"/>
    <property type="evidence" value="ECO:0007669"/>
    <property type="project" value="UniProtKB-KW"/>
</dbReference>
<organism evidence="10 11">
    <name type="scientific">Laodelphax striatellus</name>
    <name type="common">Small brown planthopper</name>
    <name type="synonym">Delphax striatella</name>
    <dbReference type="NCBI Taxonomy" id="195883"/>
    <lineage>
        <taxon>Eukaryota</taxon>
        <taxon>Metazoa</taxon>
        <taxon>Ecdysozoa</taxon>
        <taxon>Arthropoda</taxon>
        <taxon>Hexapoda</taxon>
        <taxon>Insecta</taxon>
        <taxon>Pterygota</taxon>
        <taxon>Neoptera</taxon>
        <taxon>Paraneoptera</taxon>
        <taxon>Hemiptera</taxon>
        <taxon>Auchenorrhyncha</taxon>
        <taxon>Fulgoroidea</taxon>
        <taxon>Delphacidae</taxon>
        <taxon>Criomorphinae</taxon>
        <taxon>Laodelphax</taxon>
    </lineage>
</organism>
<dbReference type="FunFam" id="2.40.30.130:FF:000003">
    <property type="entry name" value="alanyl-tRNA editing protein Aarsd1"/>
    <property type="match status" value="1"/>
</dbReference>
<protein>
    <recommendedName>
        <fullName evidence="9">Alanyl-transfer RNA synthetases family profile domain-containing protein</fullName>
    </recommendedName>
</protein>
<comment type="similarity">
    <text evidence="3">Belongs to the class-II aminoacyl-tRNA synthetase family. Alax-L subfamily.</text>
</comment>
<dbReference type="InterPro" id="IPR051335">
    <property type="entry name" value="Alanyl-tRNA_Editing_Enzymes"/>
</dbReference>
<evidence type="ECO:0000256" key="1">
    <source>
        <dbReference type="ARBA" id="ARBA00001947"/>
    </source>
</evidence>
<evidence type="ECO:0000256" key="3">
    <source>
        <dbReference type="ARBA" id="ARBA00008429"/>
    </source>
</evidence>
<evidence type="ECO:0000256" key="5">
    <source>
        <dbReference type="ARBA" id="ARBA00022723"/>
    </source>
</evidence>
<dbReference type="GO" id="GO:0005737">
    <property type="term" value="C:cytoplasm"/>
    <property type="evidence" value="ECO:0007669"/>
    <property type="project" value="UniProtKB-SubCell"/>
</dbReference>
<dbReference type="InterPro" id="IPR018163">
    <property type="entry name" value="Thr/Ala-tRNA-synth_IIc_edit"/>
</dbReference>
<accession>A0A482X8X2</accession>
<comment type="function">
    <text evidence="8">Functions in trans to edit the amino acid moiety from incorrectly charged tRNA(Ala).</text>
</comment>
<dbReference type="PANTHER" id="PTHR43462:SF1">
    <property type="entry name" value="ALANYL-TRNA EDITING PROTEIN AARSD1"/>
    <property type="match status" value="1"/>
</dbReference>
<dbReference type="Gene3D" id="2.40.30.130">
    <property type="match status" value="1"/>
</dbReference>
<evidence type="ECO:0000313" key="10">
    <source>
        <dbReference type="EMBL" id="RZF42425.1"/>
    </source>
</evidence>
<proteinExistence type="inferred from homology"/>
<dbReference type="Pfam" id="PF01411">
    <property type="entry name" value="tRNA-synt_2c"/>
    <property type="match status" value="1"/>
</dbReference>
<dbReference type="Gene3D" id="3.30.980.10">
    <property type="entry name" value="Threonyl-trna Synthetase, Chain A, domain 2"/>
    <property type="match status" value="1"/>
</dbReference>
<dbReference type="GO" id="GO:0005524">
    <property type="term" value="F:ATP binding"/>
    <property type="evidence" value="ECO:0007669"/>
    <property type="project" value="InterPro"/>
</dbReference>
<dbReference type="OrthoDB" id="288942at2759"/>
<name>A0A482X8X2_LAOST</name>
<dbReference type="PANTHER" id="PTHR43462">
    <property type="entry name" value="ALANYL-TRNA EDITING PROTEIN"/>
    <property type="match status" value="1"/>
</dbReference>
<sequence length="405" mass="45569">MVFACQNDSFLKQFDSTVVSCKEKQLKTVTDGKKVTLNGYDVILNDTILFPEGGGQPCDHGFINDRRIENVRREGATAVHFSESPFKEGERVSVVIDWKRRFDHMQQHSGQHLITAVADKEYGYSTTSWWLGKEISHIELDTPSIKNEEIQQLEEIVNEYIRNSTPVTVNTYGEQNPIPKEVRTRGLPDDHVGDVRVVTIEGLENNMCCGTHVTNLSQLQVIKLVRAEKGKKGKVNLEFLVGGRVMRQMATMYNREQSLSNLLKNSPAGHVEQVDKLQKSLKAANKNLQTVLKDLAACTARELLSQSPRPKYYCLHRKEADSDFMSIFINEVNCPEILLLLTIGDEMGAGQLVFHGTPEIVSHLGPQICEVLEGKGAGKGQKYQAKVKSLNHRSKAIELIEKYFE</sequence>
<dbReference type="InterPro" id="IPR018165">
    <property type="entry name" value="Ala-tRNA-synth_IIc_core"/>
</dbReference>
<evidence type="ECO:0000259" key="9">
    <source>
        <dbReference type="PROSITE" id="PS50860"/>
    </source>
</evidence>
<dbReference type="STRING" id="195883.A0A482X8X2"/>
<dbReference type="GO" id="GO:0002196">
    <property type="term" value="F:Ser-tRNA(Ala) deacylase activity"/>
    <property type="evidence" value="ECO:0007669"/>
    <property type="project" value="TreeGrafter"/>
</dbReference>
<dbReference type="SUPFAM" id="SSF50447">
    <property type="entry name" value="Translation proteins"/>
    <property type="match status" value="1"/>
</dbReference>
<evidence type="ECO:0000256" key="7">
    <source>
        <dbReference type="ARBA" id="ARBA00022917"/>
    </source>
</evidence>
<comment type="caution">
    <text evidence="10">The sequence shown here is derived from an EMBL/GenBank/DDBJ whole genome shotgun (WGS) entry which is preliminary data.</text>
</comment>
<dbReference type="InterPro" id="IPR009000">
    <property type="entry name" value="Transl_B-barrel_sf"/>
</dbReference>
<dbReference type="PROSITE" id="PS50860">
    <property type="entry name" value="AA_TRNA_LIGASE_II_ALA"/>
    <property type="match status" value="1"/>
</dbReference>
<gene>
    <name evidence="10" type="ORF">LSTR_LSTR011563</name>
</gene>
<keyword evidence="4" id="KW-0963">Cytoplasm</keyword>
<dbReference type="GO" id="GO:0006419">
    <property type="term" value="P:alanyl-tRNA aminoacylation"/>
    <property type="evidence" value="ECO:0007669"/>
    <property type="project" value="InterPro"/>
</dbReference>
<dbReference type="GO" id="GO:0003676">
    <property type="term" value="F:nucleic acid binding"/>
    <property type="evidence" value="ECO:0007669"/>
    <property type="project" value="InterPro"/>
</dbReference>
<reference evidence="10 11" key="1">
    <citation type="journal article" date="2017" name="Gigascience">
        <title>Genome sequence of the small brown planthopper, Laodelphax striatellus.</title>
        <authorList>
            <person name="Zhu J."/>
            <person name="Jiang F."/>
            <person name="Wang X."/>
            <person name="Yang P."/>
            <person name="Bao Y."/>
            <person name="Zhao W."/>
            <person name="Wang W."/>
            <person name="Lu H."/>
            <person name="Wang Q."/>
            <person name="Cui N."/>
            <person name="Li J."/>
            <person name="Chen X."/>
            <person name="Luo L."/>
            <person name="Yu J."/>
            <person name="Kang L."/>
            <person name="Cui F."/>
        </authorList>
    </citation>
    <scope>NUCLEOTIDE SEQUENCE [LARGE SCALE GENOMIC DNA]</scope>
    <source>
        <strain evidence="10">Lst14</strain>
    </source>
</reference>
<dbReference type="AlphaFoldDB" id="A0A482X8X2"/>
<evidence type="ECO:0000256" key="4">
    <source>
        <dbReference type="ARBA" id="ARBA00022490"/>
    </source>
</evidence>
<keyword evidence="5" id="KW-0479">Metal-binding</keyword>
<keyword evidence="6" id="KW-0862">Zinc</keyword>
<dbReference type="GO" id="GO:0004813">
    <property type="term" value="F:alanine-tRNA ligase activity"/>
    <property type="evidence" value="ECO:0007669"/>
    <property type="project" value="InterPro"/>
</dbReference>
<dbReference type="Pfam" id="PF07973">
    <property type="entry name" value="tRNA_SAD"/>
    <property type="match status" value="1"/>
</dbReference>
<comment type="cofactor">
    <cofactor evidence="1">
        <name>Zn(2+)</name>
        <dbReference type="ChEBI" id="CHEBI:29105"/>
    </cofactor>
</comment>
<dbReference type="InParanoid" id="A0A482X8X2"/>
<dbReference type="InterPro" id="IPR018164">
    <property type="entry name" value="Ala-tRNA-synth_IIc_N"/>
</dbReference>
<dbReference type="FunCoup" id="A0A482X8X2">
    <property type="interactions" value="642"/>
</dbReference>
<dbReference type="InterPro" id="IPR012947">
    <property type="entry name" value="tRNA_SAD"/>
</dbReference>
<keyword evidence="7" id="KW-0648">Protein biosynthesis</keyword>
<evidence type="ECO:0000256" key="2">
    <source>
        <dbReference type="ARBA" id="ARBA00004496"/>
    </source>
</evidence>
<feature type="domain" description="Alanyl-transfer RNA synthetases family profile" evidence="9">
    <location>
        <begin position="1"/>
        <end position="251"/>
    </location>
</feature>
<evidence type="ECO:0000256" key="6">
    <source>
        <dbReference type="ARBA" id="ARBA00022833"/>
    </source>
</evidence>